<evidence type="ECO:0000313" key="2">
    <source>
        <dbReference type="Proteomes" id="UP000184001"/>
    </source>
</evidence>
<dbReference type="EMBL" id="FQZR01000002">
    <property type="protein sequence ID" value="SHI60996.1"/>
    <property type="molecule type" value="Genomic_DNA"/>
</dbReference>
<reference evidence="1 2" key="1">
    <citation type="submission" date="2016-11" db="EMBL/GenBank/DDBJ databases">
        <authorList>
            <person name="Varghese N."/>
            <person name="Submissions S."/>
        </authorList>
    </citation>
    <scope>NUCLEOTIDE SEQUENCE [LARGE SCALE GENOMIC DNA]</scope>
    <source>
        <strain evidence="1 2">DSM 17919</strain>
    </source>
</reference>
<dbReference type="Proteomes" id="UP000184001">
    <property type="component" value="Unassembled WGS sequence"/>
</dbReference>
<evidence type="ECO:0008006" key="3">
    <source>
        <dbReference type="Google" id="ProtNLM"/>
    </source>
</evidence>
<sequence>MEESAVTINGKTHDWESVTVTGPHGVFIGITDINWKSSQKKKRVYGKGVTSIGATRGNYEATTSMTLLVSEYQDLAKSLTKGIYSTPFDVALTFEPEGATKHEVVIKQIMVDELDESAKQGDEEATVKLSGTALMIERDGKPDYETK</sequence>
<comment type="caution">
    <text evidence="1">The sequence shown here is derived from an EMBL/GenBank/DDBJ whole genome shotgun (WGS) entry which is preliminary data.</text>
</comment>
<dbReference type="RefSeq" id="WP_020001581.1">
    <property type="nucleotide sequence ID" value="NZ_CP192217.1"/>
</dbReference>
<protein>
    <recommendedName>
        <fullName evidence="3">Phage tail protein</fullName>
    </recommendedName>
</protein>
<proteinExistence type="predicted"/>
<gene>
    <name evidence="1" type="ORF">SAMN05660830_00448</name>
</gene>
<accession>A0A8G2C7C3</accession>
<organism evidence="1 2">
    <name type="scientific">Halodesulfovibrio aestuarii</name>
    <dbReference type="NCBI Taxonomy" id="126333"/>
    <lineage>
        <taxon>Bacteria</taxon>
        <taxon>Pseudomonadati</taxon>
        <taxon>Thermodesulfobacteriota</taxon>
        <taxon>Desulfovibrionia</taxon>
        <taxon>Desulfovibrionales</taxon>
        <taxon>Desulfovibrionaceae</taxon>
        <taxon>Halodesulfovibrio</taxon>
    </lineage>
</organism>
<dbReference type="AlphaFoldDB" id="A0A8G2C7C3"/>
<evidence type="ECO:0000313" key="1">
    <source>
        <dbReference type="EMBL" id="SHI60996.1"/>
    </source>
</evidence>
<name>A0A8G2C7C3_9BACT</name>